<dbReference type="AlphaFoldDB" id="B8ISH6"/>
<dbReference type="Proteomes" id="UP000008207">
    <property type="component" value="Chromosome"/>
</dbReference>
<accession>B8ISH6</accession>
<protein>
    <submittedName>
        <fullName evidence="1">Uncharacterized protein</fullName>
    </submittedName>
</protein>
<name>B8ISH6_METNO</name>
<dbReference type="HOGENOM" id="CLU_2955277_0_0_5"/>
<gene>
    <name evidence="1" type="ordered locus">Mnod_3916</name>
</gene>
<keyword evidence="2" id="KW-1185">Reference proteome</keyword>
<dbReference type="RefSeq" id="WP_015930466.1">
    <property type="nucleotide sequence ID" value="NC_011894.1"/>
</dbReference>
<organism evidence="1 2">
    <name type="scientific">Methylobacterium nodulans (strain LMG 21967 / CNCM I-2342 / ORS 2060)</name>
    <dbReference type="NCBI Taxonomy" id="460265"/>
    <lineage>
        <taxon>Bacteria</taxon>
        <taxon>Pseudomonadati</taxon>
        <taxon>Pseudomonadota</taxon>
        <taxon>Alphaproteobacteria</taxon>
        <taxon>Hyphomicrobiales</taxon>
        <taxon>Methylobacteriaceae</taxon>
        <taxon>Methylobacterium</taxon>
    </lineage>
</organism>
<dbReference type="KEGG" id="mno:Mnod_3916"/>
<evidence type="ECO:0000313" key="2">
    <source>
        <dbReference type="Proteomes" id="UP000008207"/>
    </source>
</evidence>
<dbReference type="EMBL" id="CP001349">
    <property type="protein sequence ID" value="ACL58816.1"/>
    <property type="molecule type" value="Genomic_DNA"/>
</dbReference>
<sequence length="59" mass="7296">MAYGERAERKGHIREYWSRRLGGEHNTWGRFAKWLTHRRERRAATREEHHVLRQPDQDN</sequence>
<evidence type="ECO:0000313" key="1">
    <source>
        <dbReference type="EMBL" id="ACL58816.1"/>
    </source>
</evidence>
<proteinExistence type="predicted"/>
<reference evidence="1 2" key="1">
    <citation type="submission" date="2009-01" db="EMBL/GenBank/DDBJ databases">
        <title>Complete sequence of chromosome of Methylobacterium nodulans ORS 2060.</title>
        <authorList>
            <consortium name="US DOE Joint Genome Institute"/>
            <person name="Lucas S."/>
            <person name="Copeland A."/>
            <person name="Lapidus A."/>
            <person name="Glavina del Rio T."/>
            <person name="Dalin E."/>
            <person name="Tice H."/>
            <person name="Bruce D."/>
            <person name="Goodwin L."/>
            <person name="Pitluck S."/>
            <person name="Sims D."/>
            <person name="Brettin T."/>
            <person name="Detter J.C."/>
            <person name="Han C."/>
            <person name="Larimer F."/>
            <person name="Land M."/>
            <person name="Hauser L."/>
            <person name="Kyrpides N."/>
            <person name="Ivanova N."/>
            <person name="Marx C.J."/>
            <person name="Richardson P."/>
        </authorList>
    </citation>
    <scope>NUCLEOTIDE SEQUENCE [LARGE SCALE GENOMIC DNA]</scope>
    <source>
        <strain evidence="2">LMG 21967 / CNCM I-2342 / ORS 2060</strain>
    </source>
</reference>